<evidence type="ECO:0000313" key="2">
    <source>
        <dbReference type="Proteomes" id="UP000325579"/>
    </source>
</evidence>
<gene>
    <name evidence="1" type="ORF">BDV37DRAFT_266186</name>
</gene>
<dbReference type="AlphaFoldDB" id="A0A5N6HKW4"/>
<dbReference type="RefSeq" id="XP_031934540.1">
    <property type="nucleotide sequence ID" value="XM_032083886.1"/>
</dbReference>
<sequence length="55" mass="5818">MISGGSCTEPRFGSRGLPTGISVLGFGSAVFLCSVERVWVRDFIFRTSSCCVSGP</sequence>
<dbReference type="Proteomes" id="UP000325579">
    <property type="component" value="Unassembled WGS sequence"/>
</dbReference>
<evidence type="ECO:0000313" key="1">
    <source>
        <dbReference type="EMBL" id="KAE8397221.1"/>
    </source>
</evidence>
<accession>A0A5N6HKW4</accession>
<reference evidence="1 2" key="1">
    <citation type="submission" date="2019-04" db="EMBL/GenBank/DDBJ databases">
        <authorList>
            <consortium name="DOE Joint Genome Institute"/>
            <person name="Mondo S."/>
            <person name="Kjaerbolling I."/>
            <person name="Vesth T."/>
            <person name="Frisvad J.C."/>
            <person name="Nybo J.L."/>
            <person name="Theobald S."/>
            <person name="Kildgaard S."/>
            <person name="Isbrandt T."/>
            <person name="Kuo A."/>
            <person name="Sato A."/>
            <person name="Lyhne E.K."/>
            <person name="Kogle M.E."/>
            <person name="Wiebenga A."/>
            <person name="Kun R.S."/>
            <person name="Lubbers R.J."/>
            <person name="Makela M.R."/>
            <person name="Barry K."/>
            <person name="Chovatia M."/>
            <person name="Clum A."/>
            <person name="Daum C."/>
            <person name="Haridas S."/>
            <person name="He G."/>
            <person name="LaButti K."/>
            <person name="Lipzen A."/>
            <person name="Riley R."/>
            <person name="Salamov A."/>
            <person name="Simmons B.A."/>
            <person name="Magnuson J.K."/>
            <person name="Henrissat B."/>
            <person name="Mortensen U.H."/>
            <person name="Larsen T.O."/>
            <person name="Devries R.P."/>
            <person name="Grigoriev I.V."/>
            <person name="Machida M."/>
            <person name="Baker S.E."/>
            <person name="Andersen M.R."/>
            <person name="Cantor M.N."/>
            <person name="Hua S.X."/>
        </authorList>
    </citation>
    <scope>NUCLEOTIDE SEQUENCE [LARGE SCALE GENOMIC DNA]</scope>
    <source>
        <strain evidence="1 2">CBS 119388</strain>
    </source>
</reference>
<dbReference type="GeneID" id="43668577"/>
<keyword evidence="2" id="KW-1185">Reference proteome</keyword>
<protein>
    <submittedName>
        <fullName evidence="1">Uncharacterized protein</fullName>
    </submittedName>
</protein>
<organism evidence="1 2">
    <name type="scientific">Aspergillus pseudonomiae</name>
    <dbReference type="NCBI Taxonomy" id="1506151"/>
    <lineage>
        <taxon>Eukaryota</taxon>
        <taxon>Fungi</taxon>
        <taxon>Dikarya</taxon>
        <taxon>Ascomycota</taxon>
        <taxon>Pezizomycotina</taxon>
        <taxon>Eurotiomycetes</taxon>
        <taxon>Eurotiomycetidae</taxon>
        <taxon>Eurotiales</taxon>
        <taxon>Aspergillaceae</taxon>
        <taxon>Aspergillus</taxon>
        <taxon>Aspergillus subgen. Circumdati</taxon>
    </lineage>
</organism>
<name>A0A5N6HKW4_9EURO</name>
<accession>A0A5N7CSN4</accession>
<feature type="non-terminal residue" evidence="1">
    <location>
        <position position="55"/>
    </location>
</feature>
<proteinExistence type="predicted"/>
<dbReference type="EMBL" id="ML736909">
    <property type="protein sequence ID" value="KAE8397221.1"/>
    <property type="molecule type" value="Genomic_DNA"/>
</dbReference>